<evidence type="ECO:0000256" key="4">
    <source>
        <dbReference type="ARBA" id="ARBA00022719"/>
    </source>
</evidence>
<dbReference type="Gene3D" id="1.20.1440.130">
    <property type="entry name" value="VKOR domain"/>
    <property type="match status" value="1"/>
</dbReference>
<evidence type="ECO:0000256" key="3">
    <source>
        <dbReference type="ARBA" id="ARBA00022692"/>
    </source>
</evidence>
<dbReference type="EMBL" id="VBAP01000021">
    <property type="protein sequence ID" value="TMI76477.1"/>
    <property type="molecule type" value="Genomic_DNA"/>
</dbReference>
<name>A0A537IYZ1_9BACT</name>
<feature type="transmembrane region" description="Helical" evidence="10">
    <location>
        <begin position="15"/>
        <end position="32"/>
    </location>
</feature>
<reference evidence="12 13" key="1">
    <citation type="journal article" date="2019" name="Nat. Microbiol.">
        <title>Mediterranean grassland soil C-N compound turnover is dependent on rainfall and depth, and is mediated by genomically divergent microorganisms.</title>
        <authorList>
            <person name="Diamond S."/>
            <person name="Andeer P.F."/>
            <person name="Li Z."/>
            <person name="Crits-Christoph A."/>
            <person name="Burstein D."/>
            <person name="Anantharaman K."/>
            <person name="Lane K.R."/>
            <person name="Thomas B.C."/>
            <person name="Pan C."/>
            <person name="Northen T.R."/>
            <person name="Banfield J.F."/>
        </authorList>
    </citation>
    <scope>NUCLEOTIDE SEQUENCE [LARGE SCALE GENOMIC DNA]</scope>
    <source>
        <strain evidence="12">NP_8</strain>
    </source>
</reference>
<feature type="domain" description="Vitamin K epoxide reductase" evidence="11">
    <location>
        <begin position="15"/>
        <end position="60"/>
    </location>
</feature>
<comment type="subcellular location">
    <subcellularLocation>
        <location evidence="1">Membrane</location>
        <topology evidence="1">Multi-pass membrane protein</topology>
    </subcellularLocation>
</comment>
<evidence type="ECO:0000256" key="1">
    <source>
        <dbReference type="ARBA" id="ARBA00004141"/>
    </source>
</evidence>
<evidence type="ECO:0000256" key="6">
    <source>
        <dbReference type="ARBA" id="ARBA00023002"/>
    </source>
</evidence>
<evidence type="ECO:0000256" key="8">
    <source>
        <dbReference type="ARBA" id="ARBA00023157"/>
    </source>
</evidence>
<evidence type="ECO:0000256" key="2">
    <source>
        <dbReference type="ARBA" id="ARBA00006214"/>
    </source>
</evidence>
<accession>A0A537IYZ1</accession>
<evidence type="ECO:0000256" key="10">
    <source>
        <dbReference type="SAM" id="Phobius"/>
    </source>
</evidence>
<comment type="similarity">
    <text evidence="2">Belongs to the VKOR family.</text>
</comment>
<dbReference type="AlphaFoldDB" id="A0A537IYZ1"/>
<proteinExistence type="inferred from homology"/>
<protein>
    <recommendedName>
        <fullName evidence="11">Vitamin K epoxide reductase domain-containing protein</fullName>
    </recommendedName>
</protein>
<comment type="caution">
    <text evidence="12">The sequence shown here is derived from an EMBL/GenBank/DDBJ whole genome shotgun (WGS) entry which is preliminary data.</text>
</comment>
<keyword evidence="3 10" id="KW-0812">Transmembrane</keyword>
<dbReference type="GO" id="GO:0048038">
    <property type="term" value="F:quinone binding"/>
    <property type="evidence" value="ECO:0007669"/>
    <property type="project" value="UniProtKB-KW"/>
</dbReference>
<feature type="transmembrane region" description="Helical" evidence="10">
    <location>
        <begin position="44"/>
        <end position="64"/>
    </location>
</feature>
<dbReference type="Proteomes" id="UP000318834">
    <property type="component" value="Unassembled WGS sequence"/>
</dbReference>
<dbReference type="Pfam" id="PF07884">
    <property type="entry name" value="VKOR"/>
    <property type="match status" value="1"/>
</dbReference>
<keyword evidence="4" id="KW-0874">Quinone</keyword>
<sequence length="65" mass="7413">MTATPLLERWFLPDARSLMLIPTSVALILYLYLTYLQLFVLRALCNWCLMSAGLTLVIFGTLIFS</sequence>
<evidence type="ECO:0000256" key="9">
    <source>
        <dbReference type="ARBA" id="ARBA00023284"/>
    </source>
</evidence>
<organism evidence="12 13">
    <name type="scientific">Candidatus Segetimicrobium genomatis</name>
    <dbReference type="NCBI Taxonomy" id="2569760"/>
    <lineage>
        <taxon>Bacteria</taxon>
        <taxon>Bacillati</taxon>
        <taxon>Candidatus Sysuimicrobiota</taxon>
        <taxon>Candidatus Sysuimicrobiia</taxon>
        <taxon>Candidatus Sysuimicrobiales</taxon>
        <taxon>Candidatus Segetimicrobiaceae</taxon>
        <taxon>Candidatus Segetimicrobium</taxon>
    </lineage>
</organism>
<evidence type="ECO:0000259" key="11">
    <source>
        <dbReference type="Pfam" id="PF07884"/>
    </source>
</evidence>
<dbReference type="GO" id="GO:0016020">
    <property type="term" value="C:membrane"/>
    <property type="evidence" value="ECO:0007669"/>
    <property type="project" value="UniProtKB-SubCell"/>
</dbReference>
<gene>
    <name evidence="12" type="ORF">E6H05_03540</name>
</gene>
<evidence type="ECO:0000256" key="5">
    <source>
        <dbReference type="ARBA" id="ARBA00022989"/>
    </source>
</evidence>
<keyword evidence="7 10" id="KW-0472">Membrane</keyword>
<dbReference type="InterPro" id="IPR012932">
    <property type="entry name" value="VKOR"/>
</dbReference>
<evidence type="ECO:0000313" key="12">
    <source>
        <dbReference type="EMBL" id="TMI76477.1"/>
    </source>
</evidence>
<keyword evidence="8" id="KW-1015">Disulfide bond</keyword>
<dbReference type="GO" id="GO:0016491">
    <property type="term" value="F:oxidoreductase activity"/>
    <property type="evidence" value="ECO:0007669"/>
    <property type="project" value="UniProtKB-KW"/>
</dbReference>
<keyword evidence="6" id="KW-0560">Oxidoreductase</keyword>
<evidence type="ECO:0000313" key="13">
    <source>
        <dbReference type="Proteomes" id="UP000318834"/>
    </source>
</evidence>
<dbReference type="InterPro" id="IPR038354">
    <property type="entry name" value="VKOR_sf"/>
</dbReference>
<evidence type="ECO:0000256" key="7">
    <source>
        <dbReference type="ARBA" id="ARBA00023136"/>
    </source>
</evidence>
<keyword evidence="5 10" id="KW-1133">Transmembrane helix</keyword>
<keyword evidence="9" id="KW-0676">Redox-active center</keyword>